<evidence type="ECO:0000313" key="2">
    <source>
        <dbReference type="Proteomes" id="UP001234178"/>
    </source>
</evidence>
<dbReference type="Proteomes" id="UP001234178">
    <property type="component" value="Unassembled WGS sequence"/>
</dbReference>
<organism evidence="1 2">
    <name type="scientific">Daphnia magna</name>
    <dbReference type="NCBI Taxonomy" id="35525"/>
    <lineage>
        <taxon>Eukaryota</taxon>
        <taxon>Metazoa</taxon>
        <taxon>Ecdysozoa</taxon>
        <taxon>Arthropoda</taxon>
        <taxon>Crustacea</taxon>
        <taxon>Branchiopoda</taxon>
        <taxon>Diplostraca</taxon>
        <taxon>Cladocera</taxon>
        <taxon>Anomopoda</taxon>
        <taxon>Daphniidae</taxon>
        <taxon>Daphnia</taxon>
    </lineage>
</organism>
<comment type="caution">
    <text evidence="1">The sequence shown here is derived from an EMBL/GenBank/DDBJ whole genome shotgun (WGS) entry which is preliminary data.</text>
</comment>
<accession>A0ABR0ALT7</accession>
<gene>
    <name evidence="1" type="ORF">OUZ56_015034</name>
</gene>
<evidence type="ECO:0008006" key="3">
    <source>
        <dbReference type="Google" id="ProtNLM"/>
    </source>
</evidence>
<protein>
    <recommendedName>
        <fullName evidence="3">Secreted protein</fullName>
    </recommendedName>
</protein>
<dbReference type="EMBL" id="JAOYFB010000038">
    <property type="protein sequence ID" value="KAK4026005.1"/>
    <property type="molecule type" value="Genomic_DNA"/>
</dbReference>
<keyword evidence="2" id="KW-1185">Reference proteome</keyword>
<reference evidence="1 2" key="1">
    <citation type="journal article" date="2023" name="Nucleic Acids Res.">
        <title>The hologenome of Daphnia magna reveals possible DNA methylation and microbiome-mediated evolution of the host genome.</title>
        <authorList>
            <person name="Chaturvedi A."/>
            <person name="Li X."/>
            <person name="Dhandapani V."/>
            <person name="Marshall H."/>
            <person name="Kissane S."/>
            <person name="Cuenca-Cambronero M."/>
            <person name="Asole G."/>
            <person name="Calvet F."/>
            <person name="Ruiz-Romero M."/>
            <person name="Marangio P."/>
            <person name="Guigo R."/>
            <person name="Rago D."/>
            <person name="Mirbahai L."/>
            <person name="Eastwood N."/>
            <person name="Colbourne J.K."/>
            <person name="Zhou J."/>
            <person name="Mallon E."/>
            <person name="Orsini L."/>
        </authorList>
    </citation>
    <scope>NUCLEOTIDE SEQUENCE [LARGE SCALE GENOMIC DNA]</scope>
    <source>
        <strain evidence="1">LRV0_1</strain>
    </source>
</reference>
<name>A0ABR0ALT7_9CRUS</name>
<evidence type="ECO:0000313" key="1">
    <source>
        <dbReference type="EMBL" id="KAK4026005.1"/>
    </source>
</evidence>
<sequence length="102" mass="11753">MAVCFLAIRFEDAFILTTAWNGGWKGRTQTSGERPNNKPVHYRSCDVVVKIFKRTAIQMPRSHTRQIHFLICVTLNNHVRGIYFCPDSPEISMQTGRVWSIV</sequence>
<proteinExistence type="predicted"/>